<feature type="transmembrane region" description="Helical" evidence="1">
    <location>
        <begin position="267"/>
        <end position="289"/>
    </location>
</feature>
<dbReference type="GO" id="GO:0004175">
    <property type="term" value="F:endopeptidase activity"/>
    <property type="evidence" value="ECO:0007669"/>
    <property type="project" value="UniProtKB-ARBA"/>
</dbReference>
<feature type="transmembrane region" description="Helical" evidence="1">
    <location>
        <begin position="236"/>
        <end position="255"/>
    </location>
</feature>
<dbReference type="InterPro" id="IPR003675">
    <property type="entry name" value="Rce1/LyrA-like_dom"/>
</dbReference>
<keyword evidence="4" id="KW-1185">Reference proteome</keyword>
<dbReference type="EMBL" id="FPBK01000004">
    <property type="protein sequence ID" value="SFU46275.1"/>
    <property type="molecule type" value="Genomic_DNA"/>
</dbReference>
<feature type="transmembrane region" description="Helical" evidence="1">
    <location>
        <begin position="180"/>
        <end position="197"/>
    </location>
</feature>
<keyword evidence="1" id="KW-0472">Membrane</keyword>
<feature type="transmembrane region" description="Helical" evidence="1">
    <location>
        <begin position="107"/>
        <end position="127"/>
    </location>
</feature>
<dbReference type="PANTHER" id="PTHR39430">
    <property type="entry name" value="MEMBRANE-ASSOCIATED PROTEASE-RELATED"/>
    <property type="match status" value="1"/>
</dbReference>
<dbReference type="STRING" id="1224947.SAMN05216480_104107"/>
<keyword evidence="1" id="KW-1133">Transmembrane helix</keyword>
<reference evidence="3 4" key="1">
    <citation type="submission" date="2016-10" db="EMBL/GenBank/DDBJ databases">
        <authorList>
            <person name="de Groot N.N."/>
        </authorList>
    </citation>
    <scope>NUCLEOTIDE SEQUENCE [LARGE SCALE GENOMIC DNA]</scope>
    <source>
        <strain evidence="3 4">CGMCC 1.12333</strain>
    </source>
</reference>
<organism evidence="3 4">
    <name type="scientific">Pustulibacterium marinum</name>
    <dbReference type="NCBI Taxonomy" id="1224947"/>
    <lineage>
        <taxon>Bacteria</taxon>
        <taxon>Pseudomonadati</taxon>
        <taxon>Bacteroidota</taxon>
        <taxon>Flavobacteriia</taxon>
        <taxon>Flavobacteriales</taxon>
        <taxon>Flavobacteriaceae</taxon>
        <taxon>Pustulibacterium</taxon>
    </lineage>
</organism>
<proteinExistence type="predicted"/>
<feature type="transmembrane region" description="Helical" evidence="1">
    <location>
        <begin position="12"/>
        <end position="30"/>
    </location>
</feature>
<name>A0A1I7GCV8_9FLAO</name>
<evidence type="ECO:0000259" key="2">
    <source>
        <dbReference type="Pfam" id="PF02517"/>
    </source>
</evidence>
<dbReference type="GO" id="GO:0080120">
    <property type="term" value="P:CAAX-box protein maturation"/>
    <property type="evidence" value="ECO:0007669"/>
    <property type="project" value="UniProtKB-ARBA"/>
</dbReference>
<gene>
    <name evidence="3" type="ORF">SAMN05216480_104107</name>
</gene>
<feature type="domain" description="CAAX prenyl protease 2/Lysostaphin resistance protein A-like" evidence="2">
    <location>
        <begin position="145"/>
        <end position="241"/>
    </location>
</feature>
<accession>A0A1I7GCV8</accession>
<dbReference type="OrthoDB" id="2806188at2"/>
<sequence>MYIKQALHGRHDWWLYLLGAIVIFIAWQVVGALPLGGYVALKAMQEGSFPTTMSEIIDVIGKNSFLVLSIVSFAIGLITLFLWVKYVHKFSLLKLTTSRNRIDFKRIGIGFLMVSVVNISLVLLDYWLSPGDYVFNFQLQPFLILCAIAFLLLPLQTSFEEYLFRGYLMQGLGVISKTKWWPLIVTSVIFGLMHIFNPELDKLGYLILVYYIGTGFFLGILTLMDEGMELSLGYHAGNNIIGALLITSDWSAIQTDSILVDVSDPSLGFDVFTPVFIQAIILLFFAKIFKWKGWKEKLFGNLQ</sequence>
<dbReference type="Pfam" id="PF02517">
    <property type="entry name" value="Rce1-like"/>
    <property type="match status" value="1"/>
</dbReference>
<dbReference type="PANTHER" id="PTHR39430:SF1">
    <property type="entry name" value="PROTEASE"/>
    <property type="match status" value="1"/>
</dbReference>
<dbReference type="AlphaFoldDB" id="A0A1I7GCV8"/>
<dbReference type="RefSeq" id="WP_093024572.1">
    <property type="nucleotide sequence ID" value="NZ_FPBK01000004.1"/>
</dbReference>
<protein>
    <recommendedName>
        <fullName evidence="2">CAAX prenyl protease 2/Lysostaphin resistance protein A-like domain-containing protein</fullName>
    </recommendedName>
</protein>
<evidence type="ECO:0000313" key="3">
    <source>
        <dbReference type="EMBL" id="SFU46275.1"/>
    </source>
</evidence>
<feature type="transmembrane region" description="Helical" evidence="1">
    <location>
        <begin position="139"/>
        <end position="159"/>
    </location>
</feature>
<keyword evidence="1" id="KW-0812">Transmembrane</keyword>
<feature type="transmembrane region" description="Helical" evidence="1">
    <location>
        <begin position="65"/>
        <end position="86"/>
    </location>
</feature>
<evidence type="ECO:0000256" key="1">
    <source>
        <dbReference type="SAM" id="Phobius"/>
    </source>
</evidence>
<evidence type="ECO:0000313" key="4">
    <source>
        <dbReference type="Proteomes" id="UP000199138"/>
    </source>
</evidence>
<dbReference type="Proteomes" id="UP000199138">
    <property type="component" value="Unassembled WGS sequence"/>
</dbReference>
<feature type="transmembrane region" description="Helical" evidence="1">
    <location>
        <begin position="203"/>
        <end position="224"/>
    </location>
</feature>